<dbReference type="AlphaFoldDB" id="E1QEL5"/>
<evidence type="ECO:0000313" key="10">
    <source>
        <dbReference type="Proteomes" id="UP000009047"/>
    </source>
</evidence>
<gene>
    <name evidence="9" type="ordered locus">Deba_0629</name>
</gene>
<feature type="transmembrane region" description="Helical" evidence="8">
    <location>
        <begin position="407"/>
        <end position="428"/>
    </location>
</feature>
<dbReference type="PANTHER" id="PTHR13285:SF18">
    <property type="entry name" value="PROTEIN-CYSTEINE N-PALMITOYLTRANSFERASE RASP"/>
    <property type="match status" value="1"/>
</dbReference>
<evidence type="ECO:0000256" key="1">
    <source>
        <dbReference type="ARBA" id="ARBA00004651"/>
    </source>
</evidence>
<proteinExistence type="inferred from homology"/>
<evidence type="ECO:0000256" key="7">
    <source>
        <dbReference type="PIRNR" id="PIRNR016636"/>
    </source>
</evidence>
<name>E1QEL5_DESB2</name>
<feature type="transmembrane region" description="Helical" evidence="8">
    <location>
        <begin position="440"/>
        <end position="460"/>
    </location>
</feature>
<dbReference type="InterPro" id="IPR028362">
    <property type="entry name" value="AlgI"/>
</dbReference>
<protein>
    <submittedName>
        <fullName evidence="9">Membrane bound O-acyl transferase MBOAT family protein</fullName>
    </submittedName>
</protein>
<keyword evidence="6 7" id="KW-0472">Membrane</keyword>
<dbReference type="Proteomes" id="UP000009047">
    <property type="component" value="Chromosome"/>
</dbReference>
<comment type="subcellular location">
    <subcellularLocation>
        <location evidence="1">Cell membrane</location>
        <topology evidence="1">Multi-pass membrane protein</topology>
    </subcellularLocation>
</comment>
<dbReference type="STRING" id="644282.Deba_0629"/>
<sequence>MTFNSLDFLAFFAIVLTVYWLLPHRGQNVFLLVASYFFYGYVHPWFLALILAATGVNYLAALAIERWRWRGKLILTADLVVSLGVLGVYKYLDFFIDNVAALLSLAGLPTAETTLQIFLPVGISFYTFQVIGYTIDVYRGKLQARRDFLDFALFVSFFPQLVAGPIERAAHLLPQVEQKRSFSVENLYSGLLLMIWGFFQKLVVADNVAPIADKAFAIQDPTFYLLWTGALAFTVQILADFSAYTDIARGAARMMGFRLVNNFDNPYFSRSIGDFWRRWHMSLSYWFRDYVYIPLGGNRHGPWRGARNILITFLLSGLWHGASWNFVLWGGYHGLLVLAERLYKTYVPALPARLGRLLLPLKVAATFVLIVFGWMLFRESNGLEWIATHLALRPAAGPPEDVEIAQYLLALVGVYSLPLWLKAAYAWLEAKLGSGGGPGQMAMLTRACLASALFMGILIFRGQDSATFIYFQF</sequence>
<dbReference type="EMBL" id="CP002085">
    <property type="protein sequence ID" value="ADK84001.1"/>
    <property type="molecule type" value="Genomic_DNA"/>
</dbReference>
<keyword evidence="3 7" id="KW-1003">Cell membrane</keyword>
<dbReference type="OrthoDB" id="139172at2"/>
<dbReference type="PANTHER" id="PTHR13285">
    <property type="entry name" value="ACYLTRANSFERASE"/>
    <property type="match status" value="1"/>
</dbReference>
<dbReference type="InterPro" id="IPR024194">
    <property type="entry name" value="Ac/AlaTfrase_AlgI/DltB"/>
</dbReference>
<evidence type="ECO:0000256" key="2">
    <source>
        <dbReference type="ARBA" id="ARBA00010323"/>
    </source>
</evidence>
<dbReference type="eggNOG" id="COG1696">
    <property type="taxonomic scope" value="Bacteria"/>
</dbReference>
<feature type="transmembrane region" description="Helical" evidence="8">
    <location>
        <begin position="357"/>
        <end position="377"/>
    </location>
</feature>
<dbReference type="GO" id="GO:0005886">
    <property type="term" value="C:plasma membrane"/>
    <property type="evidence" value="ECO:0007669"/>
    <property type="project" value="UniProtKB-SubCell"/>
</dbReference>
<evidence type="ECO:0000313" key="9">
    <source>
        <dbReference type="EMBL" id="ADK84001.1"/>
    </source>
</evidence>
<keyword evidence="7 9" id="KW-0808">Transferase</keyword>
<feature type="transmembrane region" description="Helical" evidence="8">
    <location>
        <begin position="5"/>
        <end position="22"/>
    </location>
</feature>
<keyword evidence="10" id="KW-1185">Reference proteome</keyword>
<keyword evidence="4 8" id="KW-0812">Transmembrane</keyword>
<feature type="transmembrane region" description="Helical" evidence="8">
    <location>
        <begin position="224"/>
        <end position="245"/>
    </location>
</feature>
<dbReference type="KEGG" id="dbr:Deba_0629"/>
<dbReference type="InterPro" id="IPR004299">
    <property type="entry name" value="MBOAT_fam"/>
</dbReference>
<reference evidence="9 10" key="1">
    <citation type="journal article" date="2010" name="Stand. Genomic Sci.">
        <title>Complete genome sequence of Desulfarculus baarsii type strain (2st14).</title>
        <authorList>
            <person name="Sun H."/>
            <person name="Spring S."/>
            <person name="Lapidus A."/>
            <person name="Davenport K."/>
            <person name="Del Rio T.G."/>
            <person name="Tice H."/>
            <person name="Nolan M."/>
            <person name="Copeland A."/>
            <person name="Cheng J.F."/>
            <person name="Lucas S."/>
            <person name="Tapia R."/>
            <person name="Goodwin L."/>
            <person name="Pitluck S."/>
            <person name="Ivanova N."/>
            <person name="Pagani I."/>
            <person name="Mavromatis K."/>
            <person name="Ovchinnikova G."/>
            <person name="Pati A."/>
            <person name="Chen A."/>
            <person name="Palaniappan K."/>
            <person name="Hauser L."/>
            <person name="Chang Y.J."/>
            <person name="Jeffries C.D."/>
            <person name="Detter J.C."/>
            <person name="Han C."/>
            <person name="Rohde M."/>
            <person name="Brambilla E."/>
            <person name="Goker M."/>
            <person name="Woyke T."/>
            <person name="Bristow J."/>
            <person name="Eisen J.A."/>
            <person name="Markowitz V."/>
            <person name="Hugenholtz P."/>
            <person name="Kyrpides N.C."/>
            <person name="Klenk H.P."/>
            <person name="Land M."/>
        </authorList>
    </citation>
    <scope>NUCLEOTIDE SEQUENCE [LARGE SCALE GENOMIC DNA]</scope>
    <source>
        <strain evidence="10">ATCC 33931 / DSM 2075 / LMG 7858 / VKM B-1802 / 2st14</strain>
    </source>
</reference>
<dbReference type="GO" id="GO:0042121">
    <property type="term" value="P:alginic acid biosynthetic process"/>
    <property type="evidence" value="ECO:0007669"/>
    <property type="project" value="InterPro"/>
</dbReference>
<dbReference type="PIRSF" id="PIRSF500217">
    <property type="entry name" value="AlgI"/>
    <property type="match status" value="1"/>
</dbReference>
<evidence type="ECO:0000256" key="5">
    <source>
        <dbReference type="ARBA" id="ARBA00022989"/>
    </source>
</evidence>
<evidence type="ECO:0000256" key="6">
    <source>
        <dbReference type="ARBA" id="ARBA00023136"/>
    </source>
</evidence>
<feature type="transmembrane region" description="Helical" evidence="8">
    <location>
        <begin position="309"/>
        <end position="332"/>
    </location>
</feature>
<keyword evidence="5 8" id="KW-1133">Transmembrane helix</keyword>
<dbReference type="GO" id="GO:0016746">
    <property type="term" value="F:acyltransferase activity"/>
    <property type="evidence" value="ECO:0007669"/>
    <property type="project" value="UniProtKB-KW"/>
</dbReference>
<feature type="transmembrane region" description="Helical" evidence="8">
    <location>
        <begin position="187"/>
        <end position="204"/>
    </location>
</feature>
<feature type="transmembrane region" description="Helical" evidence="8">
    <location>
        <begin position="42"/>
        <end position="61"/>
    </location>
</feature>
<keyword evidence="7" id="KW-0012">Acyltransferase</keyword>
<evidence type="ECO:0000256" key="8">
    <source>
        <dbReference type="SAM" id="Phobius"/>
    </source>
</evidence>
<dbReference type="HOGENOM" id="CLU_025255_0_1_7"/>
<feature type="transmembrane region" description="Helical" evidence="8">
    <location>
        <begin position="73"/>
        <end position="92"/>
    </location>
</feature>
<organism evidence="9 10">
    <name type="scientific">Desulfarculus baarsii (strain ATCC 33931 / DSM 2075 / LMG 7858 / VKM B-1802 / 2st14)</name>
    <dbReference type="NCBI Taxonomy" id="644282"/>
    <lineage>
        <taxon>Bacteria</taxon>
        <taxon>Pseudomonadati</taxon>
        <taxon>Thermodesulfobacteriota</taxon>
        <taxon>Desulfarculia</taxon>
        <taxon>Desulfarculales</taxon>
        <taxon>Desulfarculaceae</taxon>
        <taxon>Desulfarculus</taxon>
    </lineage>
</organism>
<dbReference type="PIRSF" id="PIRSF016636">
    <property type="entry name" value="AlgI_DltB"/>
    <property type="match status" value="1"/>
</dbReference>
<evidence type="ECO:0000256" key="4">
    <source>
        <dbReference type="ARBA" id="ARBA00022692"/>
    </source>
</evidence>
<dbReference type="Pfam" id="PF03062">
    <property type="entry name" value="MBOAT"/>
    <property type="match status" value="1"/>
</dbReference>
<accession>E1QEL5</accession>
<dbReference type="InterPro" id="IPR051085">
    <property type="entry name" value="MB_O-acyltransferase"/>
</dbReference>
<feature type="transmembrane region" description="Helical" evidence="8">
    <location>
        <begin position="117"/>
        <end position="138"/>
    </location>
</feature>
<evidence type="ECO:0000256" key="3">
    <source>
        <dbReference type="ARBA" id="ARBA00022475"/>
    </source>
</evidence>
<dbReference type="RefSeq" id="WP_013257456.1">
    <property type="nucleotide sequence ID" value="NC_014365.1"/>
</dbReference>
<comment type="similarity">
    <text evidence="2 7">Belongs to the membrane-bound acyltransferase family.</text>
</comment>